<dbReference type="WBParaSite" id="TMUE_0000001001.1">
    <property type="protein sequence ID" value="TMUE_0000001001.1"/>
    <property type="gene ID" value="WBGene00296918"/>
</dbReference>
<feature type="transmembrane region" description="Helical" evidence="1">
    <location>
        <begin position="200"/>
        <end position="220"/>
    </location>
</feature>
<feature type="transmembrane region" description="Helical" evidence="1">
    <location>
        <begin position="48"/>
        <end position="72"/>
    </location>
</feature>
<dbReference type="AlphaFoldDB" id="A0A5S6Q1B2"/>
<accession>A0A5S6Q1B2</accession>
<feature type="transmembrane region" description="Helical" evidence="1">
    <location>
        <begin position="144"/>
        <end position="164"/>
    </location>
</feature>
<keyword evidence="1" id="KW-0472">Membrane</keyword>
<protein>
    <submittedName>
        <fullName evidence="3 4">EamA domain-containing protein</fullName>
    </submittedName>
</protein>
<feature type="transmembrane region" description="Helical" evidence="1">
    <location>
        <begin position="84"/>
        <end position="103"/>
    </location>
</feature>
<evidence type="ECO:0000313" key="2">
    <source>
        <dbReference type="Proteomes" id="UP000046395"/>
    </source>
</evidence>
<keyword evidence="1" id="KW-1133">Transmembrane helix</keyword>
<evidence type="ECO:0000313" key="3">
    <source>
        <dbReference type="WBParaSite" id="TMUE_0000001001.1"/>
    </source>
</evidence>
<dbReference type="Proteomes" id="UP000046395">
    <property type="component" value="Unassembled WGS sequence"/>
</dbReference>
<evidence type="ECO:0000313" key="4">
    <source>
        <dbReference type="WBParaSite" id="TMUE_2000007427.1"/>
    </source>
</evidence>
<evidence type="ECO:0000256" key="1">
    <source>
        <dbReference type="SAM" id="Phobius"/>
    </source>
</evidence>
<feature type="transmembrane region" description="Helical" evidence="1">
    <location>
        <begin position="115"/>
        <end position="132"/>
    </location>
</feature>
<keyword evidence="1" id="KW-0812">Transmembrane</keyword>
<organism evidence="2 3">
    <name type="scientific">Trichuris muris</name>
    <name type="common">Mouse whipworm</name>
    <dbReference type="NCBI Taxonomy" id="70415"/>
    <lineage>
        <taxon>Eukaryota</taxon>
        <taxon>Metazoa</taxon>
        <taxon>Ecdysozoa</taxon>
        <taxon>Nematoda</taxon>
        <taxon>Enoplea</taxon>
        <taxon>Dorylaimia</taxon>
        <taxon>Trichinellida</taxon>
        <taxon>Trichuridae</taxon>
        <taxon>Trichuris</taxon>
    </lineage>
</organism>
<feature type="transmembrane region" description="Helical" evidence="1">
    <location>
        <begin position="24"/>
        <end position="42"/>
    </location>
</feature>
<feature type="transmembrane region" description="Helical" evidence="1">
    <location>
        <begin position="240"/>
        <end position="265"/>
    </location>
</feature>
<keyword evidence="2" id="KW-1185">Reference proteome</keyword>
<dbReference type="WBParaSite" id="TMUE_2000007427.1">
    <property type="protein sequence ID" value="TMUE_2000007427.1"/>
    <property type="gene ID" value="WBGene00299885"/>
</dbReference>
<name>A0A5S6Q1B2_TRIMR</name>
<sequence>MENAYSAAPAQGCVRRTKWESVCLANYVVATIACNAMVKIGIQRLYFSFPTFICFSSATVLSGICIVFRKLLGRPILEVALKDFSHFILPATIIYAMLCMQMIMRQDDSRFAETVRFAMCFSPVAVLLCGRLMSTGAARDCEVVIALIVAFAAVLANKHILASLEPPHCLAGILWMVLLCVLFAWFDHFKRSDSADAATALFRISTCLWILSLFLLVIGNRCLLDAFYYFEMNRHHSFPYIVPPVLFLCIACRCPGLAVVAHLLFANAVCAVGRMA</sequence>
<reference evidence="2" key="1">
    <citation type="submission" date="2014-03" db="EMBL/GenBank/DDBJ databases">
        <title>The whipworm genome and dual-species transcriptomics of an intimate host-pathogen interaction.</title>
        <authorList>
            <person name="Foth B.J."/>
            <person name="Tsai I.J."/>
            <person name="Reid A.J."/>
            <person name="Bancroft A.J."/>
            <person name="Nichol S."/>
            <person name="Tracey A."/>
            <person name="Holroyd N."/>
            <person name="Cotton J.A."/>
            <person name="Stanley E.J."/>
            <person name="Zarowiecki M."/>
            <person name="Liu J.Z."/>
            <person name="Huckvale T."/>
            <person name="Cooper P.J."/>
            <person name="Grencis R.K."/>
            <person name="Berriman M."/>
        </authorList>
    </citation>
    <scope>NUCLEOTIDE SEQUENCE [LARGE SCALE GENOMIC DNA]</scope>
    <source>
        <strain evidence="2">Edinburgh</strain>
    </source>
</reference>
<reference evidence="3 4" key="2">
    <citation type="submission" date="2019-12" db="UniProtKB">
        <authorList>
            <consortium name="WormBaseParasite"/>
        </authorList>
    </citation>
    <scope>IDENTIFICATION</scope>
</reference>
<proteinExistence type="predicted"/>
<feature type="transmembrane region" description="Helical" evidence="1">
    <location>
        <begin position="170"/>
        <end position="188"/>
    </location>
</feature>